<sequence length="139" mass="15445">MRTYSCDFSSGMVPSSSLTIRCCFTVGYGFAVAIDSTLLYWTNALMGQIITSPHEIANKRHTIRDILERQAFVHCAMLLSPYLSSLADHDNGTTIIDQPEILLLASAKSEIMTVVYLRSATDSEFLFSCVTVWYDTSAL</sequence>
<reference evidence="1 2" key="1">
    <citation type="journal article" date="2020" name="G3 (Bethesda)">
        <title>Improved Reference Genome for Cyclotella cryptica CCMP332, a Model for Cell Wall Morphogenesis, Salinity Adaptation, and Lipid Production in Diatoms (Bacillariophyta).</title>
        <authorList>
            <person name="Roberts W.R."/>
            <person name="Downey K.M."/>
            <person name="Ruck E.C."/>
            <person name="Traller J.C."/>
            <person name="Alverson A.J."/>
        </authorList>
    </citation>
    <scope>NUCLEOTIDE SEQUENCE [LARGE SCALE GENOMIC DNA]</scope>
    <source>
        <strain evidence="1 2">CCMP332</strain>
    </source>
</reference>
<organism evidence="1 2">
    <name type="scientific">Cyclotella cryptica</name>
    <dbReference type="NCBI Taxonomy" id="29204"/>
    <lineage>
        <taxon>Eukaryota</taxon>
        <taxon>Sar</taxon>
        <taxon>Stramenopiles</taxon>
        <taxon>Ochrophyta</taxon>
        <taxon>Bacillariophyta</taxon>
        <taxon>Coscinodiscophyceae</taxon>
        <taxon>Thalassiosirophycidae</taxon>
        <taxon>Stephanodiscales</taxon>
        <taxon>Stephanodiscaceae</taxon>
        <taxon>Cyclotella</taxon>
    </lineage>
</organism>
<protein>
    <submittedName>
        <fullName evidence="1">Uncharacterized protein</fullName>
    </submittedName>
</protein>
<dbReference type="AlphaFoldDB" id="A0ABD3QPL5"/>
<dbReference type="Proteomes" id="UP001516023">
    <property type="component" value="Unassembled WGS sequence"/>
</dbReference>
<comment type="caution">
    <text evidence="1">The sequence shown here is derived from an EMBL/GenBank/DDBJ whole genome shotgun (WGS) entry which is preliminary data.</text>
</comment>
<evidence type="ECO:0000313" key="2">
    <source>
        <dbReference type="Proteomes" id="UP001516023"/>
    </source>
</evidence>
<keyword evidence="2" id="KW-1185">Reference proteome</keyword>
<dbReference type="EMBL" id="JABMIG020000023">
    <property type="protein sequence ID" value="KAL3801931.1"/>
    <property type="molecule type" value="Genomic_DNA"/>
</dbReference>
<gene>
    <name evidence="1" type="ORF">HJC23_010275</name>
</gene>
<evidence type="ECO:0000313" key="1">
    <source>
        <dbReference type="EMBL" id="KAL3801931.1"/>
    </source>
</evidence>
<name>A0ABD3QPL5_9STRA</name>
<accession>A0ABD3QPL5</accession>
<proteinExistence type="predicted"/>